<evidence type="ECO:0000256" key="1">
    <source>
        <dbReference type="ARBA" id="ARBA00022741"/>
    </source>
</evidence>
<proteinExistence type="predicted"/>
<dbReference type="SMART" id="SM00173">
    <property type="entry name" value="RAS"/>
    <property type="match status" value="1"/>
</dbReference>
<dbReference type="NCBIfam" id="TIGR00231">
    <property type="entry name" value="small_GTP"/>
    <property type="match status" value="1"/>
</dbReference>
<organism evidence="4 5">
    <name type="scientific">Anaeramoeba flamelloides</name>
    <dbReference type="NCBI Taxonomy" id="1746091"/>
    <lineage>
        <taxon>Eukaryota</taxon>
        <taxon>Metamonada</taxon>
        <taxon>Anaeramoebidae</taxon>
        <taxon>Anaeramoeba</taxon>
    </lineage>
</organism>
<dbReference type="PANTHER" id="PTHR24072">
    <property type="entry name" value="RHO FAMILY GTPASE"/>
    <property type="match status" value="1"/>
</dbReference>
<dbReference type="PROSITE" id="PS51420">
    <property type="entry name" value="RHO"/>
    <property type="match status" value="1"/>
</dbReference>
<gene>
    <name evidence="4" type="ORF">M0813_16823</name>
</gene>
<dbReference type="PROSITE" id="PS51419">
    <property type="entry name" value="RAB"/>
    <property type="match status" value="1"/>
</dbReference>
<feature type="compositionally biased region" description="Basic residues" evidence="3">
    <location>
        <begin position="222"/>
        <end position="231"/>
    </location>
</feature>
<dbReference type="InterPro" id="IPR003578">
    <property type="entry name" value="Small_GTPase_Rho"/>
</dbReference>
<dbReference type="CDD" id="cd00157">
    <property type="entry name" value="Rho"/>
    <property type="match status" value="1"/>
</dbReference>
<dbReference type="EMBL" id="JAOAOG010000098">
    <property type="protein sequence ID" value="KAJ6249403.1"/>
    <property type="molecule type" value="Genomic_DNA"/>
</dbReference>
<dbReference type="InterPro" id="IPR001806">
    <property type="entry name" value="Small_GTPase"/>
</dbReference>
<keyword evidence="2" id="KW-0342">GTP-binding</keyword>
<reference evidence="4" key="1">
    <citation type="submission" date="2022-08" db="EMBL/GenBank/DDBJ databases">
        <title>Novel sulfate-reducing endosymbionts in the free-living metamonad Anaeramoeba.</title>
        <authorList>
            <person name="Jerlstrom-Hultqvist J."/>
            <person name="Cepicka I."/>
            <person name="Gallot-Lavallee L."/>
            <person name="Salas-Leiva D."/>
            <person name="Curtis B.A."/>
            <person name="Zahonova K."/>
            <person name="Pipaliya S."/>
            <person name="Dacks J."/>
            <person name="Roger A.J."/>
        </authorList>
    </citation>
    <scope>NUCLEOTIDE SEQUENCE</scope>
    <source>
        <strain evidence="4">Schooner1</strain>
    </source>
</reference>
<accession>A0ABQ8YXU3</accession>
<keyword evidence="1" id="KW-0547">Nucleotide-binding</keyword>
<dbReference type="Proteomes" id="UP001150062">
    <property type="component" value="Unassembled WGS sequence"/>
</dbReference>
<dbReference type="SMART" id="SM00175">
    <property type="entry name" value="RAB"/>
    <property type="match status" value="1"/>
</dbReference>
<dbReference type="Gene3D" id="3.40.50.300">
    <property type="entry name" value="P-loop containing nucleotide triphosphate hydrolases"/>
    <property type="match status" value="1"/>
</dbReference>
<sequence>MSKLEVKVVAVGDGAVGKTCALMSFAKNEFPKRYVNSMFFFTYQITNFNLQTKIHLIATVFDNFSTNVTVDENPILLTLWDTAGQEDYDQLRPLSYPGTDIFLMMFSSISPTSLENIKYKWLPEVREHCAETPFMLVCTKLDLREDQDYCSQNNIKPVSTEQGKKMAKELGAAGYEEMSALTQKNLHTCFNNAIRIVIGEKNPNSNNTNQNNNNNNNETTKEKKKGKCLIL</sequence>
<dbReference type="SMART" id="SM00174">
    <property type="entry name" value="RHO"/>
    <property type="match status" value="1"/>
</dbReference>
<dbReference type="InterPro" id="IPR027417">
    <property type="entry name" value="P-loop_NTPase"/>
</dbReference>
<dbReference type="Pfam" id="PF00071">
    <property type="entry name" value="Ras"/>
    <property type="match status" value="2"/>
</dbReference>
<comment type="caution">
    <text evidence="4">The sequence shown here is derived from an EMBL/GenBank/DDBJ whole genome shotgun (WGS) entry which is preliminary data.</text>
</comment>
<feature type="compositionally biased region" description="Low complexity" evidence="3">
    <location>
        <begin position="200"/>
        <end position="218"/>
    </location>
</feature>
<protein>
    <submittedName>
        <fullName evidence="4">Protein racg</fullName>
    </submittedName>
</protein>
<dbReference type="PROSITE" id="PS51421">
    <property type="entry name" value="RAS"/>
    <property type="match status" value="1"/>
</dbReference>
<evidence type="ECO:0000256" key="3">
    <source>
        <dbReference type="SAM" id="MobiDB-lite"/>
    </source>
</evidence>
<dbReference type="PRINTS" id="PR00449">
    <property type="entry name" value="RASTRNSFRMNG"/>
</dbReference>
<evidence type="ECO:0000313" key="5">
    <source>
        <dbReference type="Proteomes" id="UP001150062"/>
    </source>
</evidence>
<dbReference type="InterPro" id="IPR005225">
    <property type="entry name" value="Small_GTP-bd"/>
</dbReference>
<evidence type="ECO:0000313" key="4">
    <source>
        <dbReference type="EMBL" id="KAJ6249403.1"/>
    </source>
</evidence>
<name>A0ABQ8YXU3_9EUKA</name>
<evidence type="ECO:0000256" key="2">
    <source>
        <dbReference type="ARBA" id="ARBA00023134"/>
    </source>
</evidence>
<keyword evidence="5" id="KW-1185">Reference proteome</keyword>
<dbReference type="SUPFAM" id="SSF52540">
    <property type="entry name" value="P-loop containing nucleoside triphosphate hydrolases"/>
    <property type="match status" value="1"/>
</dbReference>
<feature type="region of interest" description="Disordered" evidence="3">
    <location>
        <begin position="200"/>
        <end position="231"/>
    </location>
</feature>